<proteinExistence type="predicted"/>
<dbReference type="AlphaFoldDB" id="A0A117E3C4"/>
<evidence type="ECO:0000313" key="3">
    <source>
        <dbReference type="Proteomes" id="UP000068243"/>
    </source>
</evidence>
<dbReference type="VEuPathDB" id="FungiDB:M747DRAFT_367234"/>
<reference evidence="3" key="1">
    <citation type="journal article" date="2016" name="Genome Announc.">
        <title>Draft genome sequence of Aspergillus niger strain An76.</title>
        <authorList>
            <person name="Gong W."/>
            <person name="Cheng Z."/>
            <person name="Zhang H."/>
            <person name="Liu L."/>
            <person name="Gao P."/>
            <person name="Wang L."/>
        </authorList>
    </citation>
    <scope>NUCLEOTIDE SEQUENCE [LARGE SCALE GENOMIC DNA]</scope>
    <source>
        <strain evidence="3">An76</strain>
    </source>
</reference>
<feature type="signal peptide" evidence="1">
    <location>
        <begin position="1"/>
        <end position="21"/>
    </location>
</feature>
<dbReference type="OMA" id="CYTQEQE"/>
<keyword evidence="1" id="KW-0732">Signal</keyword>
<organism evidence="2 3">
    <name type="scientific">Aspergillus niger</name>
    <dbReference type="NCBI Taxonomy" id="5061"/>
    <lineage>
        <taxon>Eukaryota</taxon>
        <taxon>Fungi</taxon>
        <taxon>Dikarya</taxon>
        <taxon>Ascomycota</taxon>
        <taxon>Pezizomycotina</taxon>
        <taxon>Eurotiomycetes</taxon>
        <taxon>Eurotiomycetidae</taxon>
        <taxon>Eurotiales</taxon>
        <taxon>Aspergillaceae</taxon>
        <taxon>Aspergillus</taxon>
        <taxon>Aspergillus subgen. Circumdati</taxon>
    </lineage>
</organism>
<dbReference type="VEuPathDB" id="FungiDB:ATCC64974_24770"/>
<evidence type="ECO:0000256" key="1">
    <source>
        <dbReference type="SAM" id="SignalP"/>
    </source>
</evidence>
<name>A0A117E3C4_ASPNG</name>
<evidence type="ECO:0000313" key="2">
    <source>
        <dbReference type="EMBL" id="GAQ46882.1"/>
    </source>
</evidence>
<accession>A0A117E3C4</accession>
<dbReference type="EMBL" id="BCMY01000023">
    <property type="protein sequence ID" value="GAQ46882.1"/>
    <property type="molecule type" value="Genomic_DNA"/>
</dbReference>
<dbReference type="VEuPathDB" id="FungiDB:ASPNIDRAFT2_1170550"/>
<feature type="chain" id="PRO_5007147894" evidence="1">
    <location>
        <begin position="22"/>
        <end position="104"/>
    </location>
</feature>
<gene>
    <name evidence="2" type="ORF">ABL_09543</name>
</gene>
<protein>
    <submittedName>
        <fullName evidence="2">Uncharacterized protein</fullName>
    </submittedName>
</protein>
<comment type="caution">
    <text evidence="2">The sequence shown here is derived from an EMBL/GenBank/DDBJ whole genome shotgun (WGS) entry which is preliminary data.</text>
</comment>
<dbReference type="OrthoDB" id="4430181at2759"/>
<dbReference type="VEuPathDB" id="FungiDB:An13g01500"/>
<dbReference type="Proteomes" id="UP000068243">
    <property type="component" value="Unassembled WGS sequence"/>
</dbReference>
<sequence length="104" mass="11613">MFFNKSVLAATLAVFASGVVGQLINIEYGTSEYDAKTQEVQLQDFEKLDYPGTYSYFSTPDICDLYSNSENDAALSRVSGSSQIPSTYIEAVYCYTEEQEEELL</sequence>